<sequence>MIKKMSIIVLVLGVLAQGVVAQDYAFRVLASKGQNMVKTGTSAWKAIKTGAKLNKGEEVKLEANGYLGLVHSSGKTIELKEASTYNVSKLSTELGSSSQNIASKYADFVMSKMTPEQKEENRRKYASVTGAAERGVNDAAINIYMPQSVAVLNNSAIIRWEAIKENAVYVVNLKNLFEEKILVAETSDPFYTINFNNEEIKSAVIENLIIVNVSLKDDESVSSKNAAIELMNNEDAKTYKIELSGLEANIGSETSINNLILAEFYEEKGLVLDAITSYEKAVKLSPDVEYFQEAYDEFLIRNRLKSPEDVATADN</sequence>
<protein>
    <submittedName>
        <fullName evidence="1">Uncharacterized protein</fullName>
    </submittedName>
</protein>
<reference evidence="1" key="1">
    <citation type="submission" date="2018-06" db="EMBL/GenBank/DDBJ databases">
        <authorList>
            <person name="Zhirakovskaya E."/>
        </authorList>
    </citation>
    <scope>NUCLEOTIDE SEQUENCE</scope>
</reference>
<accession>A0A3B0V7F9</accession>
<organism evidence="1">
    <name type="scientific">hydrothermal vent metagenome</name>
    <dbReference type="NCBI Taxonomy" id="652676"/>
    <lineage>
        <taxon>unclassified sequences</taxon>
        <taxon>metagenomes</taxon>
        <taxon>ecological metagenomes</taxon>
    </lineage>
</organism>
<gene>
    <name evidence="1" type="ORF">MNBD_BACTEROID06-1841</name>
</gene>
<evidence type="ECO:0000313" key="1">
    <source>
        <dbReference type="EMBL" id="VAW27904.1"/>
    </source>
</evidence>
<dbReference type="AlphaFoldDB" id="A0A3B0V7F9"/>
<name>A0A3B0V7F9_9ZZZZ</name>
<dbReference type="EMBL" id="UOES01000322">
    <property type="protein sequence ID" value="VAW27904.1"/>
    <property type="molecule type" value="Genomic_DNA"/>
</dbReference>
<proteinExistence type="predicted"/>